<evidence type="ECO:0000313" key="6">
    <source>
        <dbReference type="Proteomes" id="UP000319010"/>
    </source>
</evidence>
<keyword evidence="4" id="KW-1133">Transmembrane helix</keyword>
<gene>
    <name evidence="5" type="ORF">FK256_11005</name>
</gene>
<feature type="transmembrane region" description="Helical" evidence="4">
    <location>
        <begin position="30"/>
        <end position="53"/>
    </location>
</feature>
<dbReference type="GO" id="GO:0016787">
    <property type="term" value="F:hydrolase activity"/>
    <property type="evidence" value="ECO:0007669"/>
    <property type="project" value="UniProtKB-KW"/>
</dbReference>
<dbReference type="Gene3D" id="2.40.260.10">
    <property type="entry name" value="Sortase"/>
    <property type="match status" value="1"/>
</dbReference>
<dbReference type="Proteomes" id="UP000319010">
    <property type="component" value="Unassembled WGS sequence"/>
</dbReference>
<dbReference type="Pfam" id="PF04203">
    <property type="entry name" value="Sortase"/>
    <property type="match status" value="1"/>
</dbReference>
<feature type="transmembrane region" description="Helical" evidence="4">
    <location>
        <begin position="283"/>
        <end position="302"/>
    </location>
</feature>
<evidence type="ECO:0000256" key="2">
    <source>
        <dbReference type="PIRSR" id="PIRSR605754-1"/>
    </source>
</evidence>
<dbReference type="NCBIfam" id="TIGR01076">
    <property type="entry name" value="sortase_fam"/>
    <property type="match status" value="1"/>
</dbReference>
<keyword evidence="4" id="KW-0472">Membrane</keyword>
<feature type="compositionally biased region" description="Basic residues" evidence="3">
    <location>
        <begin position="1"/>
        <end position="16"/>
    </location>
</feature>
<evidence type="ECO:0000313" key="5">
    <source>
        <dbReference type="EMBL" id="TQD42019.1"/>
    </source>
</evidence>
<organism evidence="5 6">
    <name type="scientific">Actinomyces johnsonii</name>
    <dbReference type="NCBI Taxonomy" id="544581"/>
    <lineage>
        <taxon>Bacteria</taxon>
        <taxon>Bacillati</taxon>
        <taxon>Actinomycetota</taxon>
        <taxon>Actinomycetes</taxon>
        <taxon>Actinomycetales</taxon>
        <taxon>Actinomycetaceae</taxon>
        <taxon>Actinomyces</taxon>
    </lineage>
</organism>
<feature type="active site" description="Acyl-thioester intermediate" evidence="2">
    <location>
        <position position="184"/>
    </location>
</feature>
<dbReference type="NCBIfam" id="NF033745">
    <property type="entry name" value="class_C_sortase"/>
    <property type="match status" value="1"/>
</dbReference>
<dbReference type="AlphaFoldDB" id="A0A507ZWX5"/>
<evidence type="ECO:0000256" key="1">
    <source>
        <dbReference type="ARBA" id="ARBA00022801"/>
    </source>
</evidence>
<dbReference type="RefSeq" id="WP_141424795.1">
    <property type="nucleotide sequence ID" value="NZ_JASPFB010000006.1"/>
</dbReference>
<feature type="region of interest" description="Disordered" evidence="3">
    <location>
        <begin position="392"/>
        <end position="415"/>
    </location>
</feature>
<feature type="active site" description="Acyl-thioester intermediate" evidence="2">
    <location>
        <position position="246"/>
    </location>
</feature>
<feature type="region of interest" description="Disordered" evidence="3">
    <location>
        <begin position="1"/>
        <end position="27"/>
    </location>
</feature>
<evidence type="ECO:0000256" key="3">
    <source>
        <dbReference type="SAM" id="MobiDB-lite"/>
    </source>
</evidence>
<dbReference type="InterPro" id="IPR042002">
    <property type="entry name" value="Sortase_C"/>
</dbReference>
<dbReference type="InterPro" id="IPR005754">
    <property type="entry name" value="Sortase"/>
</dbReference>
<dbReference type="CDD" id="cd05827">
    <property type="entry name" value="Sortase_C"/>
    <property type="match status" value="1"/>
</dbReference>
<comment type="caution">
    <text evidence="5">The sequence shown here is derived from an EMBL/GenBank/DDBJ whole genome shotgun (WGS) entry which is preliminary data.</text>
</comment>
<accession>A0A507ZWX5</accession>
<proteinExistence type="predicted"/>
<sequence>MISRTARKPRTSRTPRTRASSTQKHRRPRVWRLSISALVTSIMAIAGMGLLAYPTAASWISQYNQSKVTADYSAQVDDARPDAKTQIAQAHAYNEALSAGAVLEANNHVPTGAGSSSDSSLSYASILKANEEGLMARLKIPSISLDLPVYHGTADDTLLKGLGHLEGTSLPVGGEGTRSVITGHRGLAEATMFTNLDKVKNGDSLIIEVFGEVLTYRVISTKVVEPEETEALRAEDGKDLLTLVTCTPLGINTHRILLTGERIYPTPAKDIAAAGKRPDVPHFPWWAVALAGGLIVVGLYLWRSGYAAARAKERKERALARKRDEEQEPRPQTWEEQMQKWMDDDAGVEPRRWFTDLPIPPQPSEAENLELLEEIASLSKPSGRSDVQELIDTTEIPVIGATRPSAGASGRTHRP</sequence>
<keyword evidence="4" id="KW-0812">Transmembrane</keyword>
<reference evidence="5 6" key="1">
    <citation type="submission" date="2019-06" db="EMBL/GenBank/DDBJ databases">
        <title>Draft genome sequence of Actinomyces johnsonii CCUG 34287T.</title>
        <authorList>
            <person name="Salva-Serra F."/>
            <person name="Cardew S."/>
            <person name="Moore E."/>
        </authorList>
    </citation>
    <scope>NUCLEOTIDE SEQUENCE [LARGE SCALE GENOMIC DNA]</scope>
    <source>
        <strain evidence="5 6">CCUG 34287</strain>
    </source>
</reference>
<protein>
    <submittedName>
        <fullName evidence="5">Class C sortase</fullName>
    </submittedName>
</protein>
<keyword evidence="1" id="KW-0378">Hydrolase</keyword>
<name>A0A507ZWX5_9ACTO</name>
<dbReference type="EMBL" id="VICB01000019">
    <property type="protein sequence ID" value="TQD42019.1"/>
    <property type="molecule type" value="Genomic_DNA"/>
</dbReference>
<dbReference type="InterPro" id="IPR023365">
    <property type="entry name" value="Sortase_dom-sf"/>
</dbReference>
<dbReference type="SUPFAM" id="SSF63817">
    <property type="entry name" value="Sortase"/>
    <property type="match status" value="1"/>
</dbReference>
<evidence type="ECO:0000256" key="4">
    <source>
        <dbReference type="SAM" id="Phobius"/>
    </source>
</evidence>